<accession>V6DJA6</accession>
<feature type="chain" id="PRO_5004744589" evidence="1">
    <location>
        <begin position="21"/>
        <end position="50"/>
    </location>
</feature>
<evidence type="ECO:0000256" key="1">
    <source>
        <dbReference type="SAM" id="SignalP"/>
    </source>
</evidence>
<dbReference type="RefSeq" id="WP_023791976.1">
    <property type="nucleotide sequence ID" value="NC_023003.1"/>
</dbReference>
<keyword evidence="1" id="KW-0732">Signal</keyword>
<keyword evidence="3" id="KW-1185">Reference proteome</keyword>
<dbReference type="AlphaFoldDB" id="V6DJA6"/>
<gene>
    <name evidence="2" type="ORF">BABL1_gene_420</name>
</gene>
<proteinExistence type="predicted"/>
<sequence length="50" mass="5723">MNYKKMLLAMLLVPAVYAQATNCQENDQENKHIQNKQCDRNCENGCSSCK</sequence>
<dbReference type="HOGENOM" id="CLU_208957_0_0_7"/>
<name>V6DJA6_9BACT</name>
<reference evidence="2 3" key="1">
    <citation type="journal article" date="2015" name="Biol. Direct">
        <title>Babela massiliensis, a representative of a widespread bacterial phylum with unusual adaptations to parasitism in amoebae.</title>
        <authorList>
            <person name="Pagnier I."/>
            <person name="Yutin N."/>
            <person name="Croce O."/>
            <person name="Makarova K.S."/>
            <person name="Wolf Y.I."/>
            <person name="Benamar S."/>
            <person name="Raoult D."/>
            <person name="Koonin E.V."/>
            <person name="La Scola B."/>
        </authorList>
    </citation>
    <scope>NUCLEOTIDE SEQUENCE [LARGE SCALE GENOMIC DNA]</scope>
    <source>
        <strain evidence="3">BABL1</strain>
    </source>
</reference>
<feature type="signal peptide" evidence="1">
    <location>
        <begin position="1"/>
        <end position="20"/>
    </location>
</feature>
<organism evidence="2 3">
    <name type="scientific">Candidatus Babela massiliensis</name>
    <dbReference type="NCBI Taxonomy" id="673862"/>
    <lineage>
        <taxon>Bacteria</taxon>
        <taxon>Candidatus Babelota</taxon>
        <taxon>Candidatus Babeliae</taxon>
        <taxon>Candidatus Babeliales</taxon>
        <taxon>Candidatus Babeliaceae</taxon>
        <taxon>Candidatus Babela</taxon>
    </lineage>
</organism>
<evidence type="ECO:0000313" key="2">
    <source>
        <dbReference type="EMBL" id="CDK30596.1"/>
    </source>
</evidence>
<dbReference type="KEGG" id="dpb:BABL1_gene_420"/>
<dbReference type="STRING" id="673862.BABL1_gene_420"/>
<protein>
    <submittedName>
        <fullName evidence="2">2-hydroxy-3-keto-5-methylthiopentenyl-1-phosphate phosphatase</fullName>
    </submittedName>
</protein>
<dbReference type="Proteomes" id="UP000018769">
    <property type="component" value="Chromosome I"/>
</dbReference>
<evidence type="ECO:0000313" key="3">
    <source>
        <dbReference type="Proteomes" id="UP000018769"/>
    </source>
</evidence>
<dbReference type="EMBL" id="HG793133">
    <property type="protein sequence ID" value="CDK30596.1"/>
    <property type="molecule type" value="Genomic_DNA"/>
</dbReference>